<proteinExistence type="predicted"/>
<dbReference type="InterPro" id="IPR036457">
    <property type="entry name" value="PPM-type-like_dom_sf"/>
</dbReference>
<dbReference type="SUPFAM" id="SSF81606">
    <property type="entry name" value="PP2C-like"/>
    <property type="match status" value="1"/>
</dbReference>
<gene>
    <name evidence="2" type="ORF">SAMN02910406_01444</name>
</gene>
<evidence type="ECO:0000259" key="1">
    <source>
        <dbReference type="PROSITE" id="PS51746"/>
    </source>
</evidence>
<dbReference type="EMBL" id="FOKQ01000010">
    <property type="protein sequence ID" value="SFC28475.1"/>
    <property type="molecule type" value="Genomic_DNA"/>
</dbReference>
<evidence type="ECO:0000313" key="2">
    <source>
        <dbReference type="EMBL" id="SFC28475.1"/>
    </source>
</evidence>
<accession>A0A1I1HXG2</accession>
<dbReference type="OrthoDB" id="9801841at2"/>
<dbReference type="Pfam" id="PF13672">
    <property type="entry name" value="PP2C_2"/>
    <property type="match status" value="1"/>
</dbReference>
<dbReference type="Gene3D" id="3.60.40.10">
    <property type="entry name" value="PPM-type phosphatase domain"/>
    <property type="match status" value="1"/>
</dbReference>
<protein>
    <submittedName>
        <fullName evidence="2">Serine/threonine protein phosphatase PrpC</fullName>
    </submittedName>
</protein>
<dbReference type="RefSeq" id="WP_074960874.1">
    <property type="nucleotide sequence ID" value="NZ_FOKQ01000010.1"/>
</dbReference>
<dbReference type="SMART" id="SM00331">
    <property type="entry name" value="PP2C_SIG"/>
    <property type="match status" value="1"/>
</dbReference>
<dbReference type="AlphaFoldDB" id="A0A1I1HXG2"/>
<reference evidence="2 3" key="1">
    <citation type="submission" date="2016-10" db="EMBL/GenBank/DDBJ databases">
        <authorList>
            <person name="de Groot N.N."/>
        </authorList>
    </citation>
    <scope>NUCLEOTIDE SEQUENCE [LARGE SCALE GENOMIC DNA]</scope>
    <source>
        <strain evidence="2 3">AR67</strain>
    </source>
</reference>
<dbReference type="Proteomes" id="UP000182192">
    <property type="component" value="Unassembled WGS sequence"/>
</dbReference>
<dbReference type="PROSITE" id="PS51746">
    <property type="entry name" value="PPM_2"/>
    <property type="match status" value="1"/>
</dbReference>
<name>A0A1I1HXG2_RUMAL</name>
<sequence>MELEYSFFTNEGDRPVNEDSIGFTEKDGRYCFVLCDGLGGHGKGELASRYVVEYAKCFFDESTDNDSYMETVLDNAQEGLLAEQIELDATFQMKTTAVVLTAVGERCRYMHIGDSRLYRFRKNKVMKRTMDHSVPQMLAMSGDIKEKQIRSHPDRNRLLRVMGSKWTSGGAKYELSETEDLKAGDAFLLCSDGFWEPITEKEMCKLLKKSSSAEDWLRKMAETVRENGKDTNMDNFSAIAVCVKG</sequence>
<dbReference type="InterPro" id="IPR001932">
    <property type="entry name" value="PPM-type_phosphatase-like_dom"/>
</dbReference>
<dbReference type="CDD" id="cd00143">
    <property type="entry name" value="PP2Cc"/>
    <property type="match status" value="1"/>
</dbReference>
<evidence type="ECO:0000313" key="3">
    <source>
        <dbReference type="Proteomes" id="UP000182192"/>
    </source>
</evidence>
<feature type="domain" description="PPM-type phosphatase" evidence="1">
    <location>
        <begin position="4"/>
        <end position="243"/>
    </location>
</feature>
<organism evidence="2 3">
    <name type="scientific">Ruminococcus albus</name>
    <dbReference type="NCBI Taxonomy" id="1264"/>
    <lineage>
        <taxon>Bacteria</taxon>
        <taxon>Bacillati</taxon>
        <taxon>Bacillota</taxon>
        <taxon>Clostridia</taxon>
        <taxon>Eubacteriales</taxon>
        <taxon>Oscillospiraceae</taxon>
        <taxon>Ruminococcus</taxon>
    </lineage>
</organism>
<dbReference type="SMART" id="SM00332">
    <property type="entry name" value="PP2Cc"/>
    <property type="match status" value="1"/>
</dbReference>